<name>A0AAD4XJZ2_9MAGN</name>
<proteinExistence type="predicted"/>
<comment type="caution">
    <text evidence="1">The sequence shown here is derived from an EMBL/GenBank/DDBJ whole genome shotgun (WGS) entry which is preliminary data.</text>
</comment>
<keyword evidence="2" id="KW-1185">Reference proteome</keyword>
<accession>A0AAD4XJZ2</accession>
<evidence type="ECO:0000313" key="1">
    <source>
        <dbReference type="EMBL" id="KAI3917337.1"/>
    </source>
</evidence>
<dbReference type="Proteomes" id="UP001202328">
    <property type="component" value="Unassembled WGS sequence"/>
</dbReference>
<reference evidence="1" key="1">
    <citation type="submission" date="2022-04" db="EMBL/GenBank/DDBJ databases">
        <title>A functionally conserved STORR gene fusion in Papaver species that diverged 16.8 million years ago.</title>
        <authorList>
            <person name="Catania T."/>
        </authorList>
    </citation>
    <scope>NUCLEOTIDE SEQUENCE</scope>
    <source>
        <strain evidence="1">S-188037</strain>
    </source>
</reference>
<sequence length="106" mass="11650">MSDQNPMLANVTPASAYAHPGGIEEMGVTRDGTISAVLPYNKGSVVHYLVIHLQFLGLVKLLEEQSIHVFYPWMKLWRDADDVFDALVILTSAVPKLKPGFDPAKG</sequence>
<gene>
    <name evidence="1" type="ORF">MKW98_027256</name>
</gene>
<organism evidence="1 2">
    <name type="scientific">Papaver atlanticum</name>
    <dbReference type="NCBI Taxonomy" id="357466"/>
    <lineage>
        <taxon>Eukaryota</taxon>
        <taxon>Viridiplantae</taxon>
        <taxon>Streptophyta</taxon>
        <taxon>Embryophyta</taxon>
        <taxon>Tracheophyta</taxon>
        <taxon>Spermatophyta</taxon>
        <taxon>Magnoliopsida</taxon>
        <taxon>Ranunculales</taxon>
        <taxon>Papaveraceae</taxon>
        <taxon>Papaveroideae</taxon>
        <taxon>Papaver</taxon>
    </lineage>
</organism>
<protein>
    <submittedName>
        <fullName evidence="1">Uncharacterized protein</fullName>
    </submittedName>
</protein>
<evidence type="ECO:0000313" key="2">
    <source>
        <dbReference type="Proteomes" id="UP001202328"/>
    </source>
</evidence>
<dbReference type="AlphaFoldDB" id="A0AAD4XJZ2"/>
<dbReference type="EMBL" id="JAJJMB010008995">
    <property type="protein sequence ID" value="KAI3917337.1"/>
    <property type="molecule type" value="Genomic_DNA"/>
</dbReference>